<keyword evidence="5" id="KW-0614">Plasmid</keyword>
<evidence type="ECO:0000256" key="3">
    <source>
        <dbReference type="ARBA" id="ARBA00022723"/>
    </source>
</evidence>
<dbReference type="Gene3D" id="3.40.50.10990">
    <property type="entry name" value="GTP cyclohydrolase II"/>
    <property type="match status" value="1"/>
</dbReference>
<sequence length="193" mass="21059">MAHVRGKDKNMSAKSDPGSHYTVTEVVRDVEIENSIGTFSAACIRVKANNETTDHLAFYKSIGVPLTLRIQSGCVLGHVFGDNECDCKAQLDKSLRYIHSQNEGMVIYTPSHDARGRGIYSKLQIYRTRQERCIDSAAACRETGVPFDTRDFSQFSSILGVFDVKSVALLGRSAAKAKALIEAGISVVSSVPL</sequence>
<protein>
    <recommendedName>
        <fullName evidence="4">GTP cyclohydrolase II domain-containing protein</fullName>
    </recommendedName>
</protein>
<dbReference type="GO" id="GO:0008686">
    <property type="term" value="F:3,4-dihydroxy-2-butanone-4-phosphate synthase activity"/>
    <property type="evidence" value="ECO:0007669"/>
    <property type="project" value="TreeGrafter"/>
</dbReference>
<dbReference type="UniPathway" id="UPA00275"/>
<dbReference type="RefSeq" id="WP_172690762.1">
    <property type="nucleotide sequence ID" value="NC_002147.1"/>
</dbReference>
<dbReference type="PANTHER" id="PTHR21327">
    <property type="entry name" value="GTP CYCLOHYDROLASE II-RELATED"/>
    <property type="match status" value="1"/>
</dbReference>
<dbReference type="AlphaFoldDB" id="A0A2Z2PLB8"/>
<name>A0A2Z2PLB8_AGRTU</name>
<geneLocation type="plasmid" evidence="5">
    <name>pTi_CFBP296</name>
</geneLocation>
<accession>A0A2Z2PLB8</accession>
<dbReference type="PANTHER" id="PTHR21327:SF18">
    <property type="entry name" value="3,4-DIHYDROXY-2-BUTANONE 4-PHOSPHATE SYNTHASE"/>
    <property type="match status" value="1"/>
</dbReference>
<dbReference type="Pfam" id="PF00925">
    <property type="entry name" value="GTP_cyclohydro2"/>
    <property type="match status" value="1"/>
</dbReference>
<dbReference type="InterPro" id="IPR032677">
    <property type="entry name" value="GTP_cyclohydro_II"/>
</dbReference>
<dbReference type="GO" id="GO:0009231">
    <property type="term" value="P:riboflavin biosynthetic process"/>
    <property type="evidence" value="ECO:0007669"/>
    <property type="project" value="UniProtKB-UniPathway"/>
</dbReference>
<comment type="pathway">
    <text evidence="1">Cofactor biosynthesis; riboflavin biosynthesis.</text>
</comment>
<evidence type="ECO:0000256" key="2">
    <source>
        <dbReference type="ARBA" id="ARBA00022619"/>
    </source>
</evidence>
<dbReference type="EMBL" id="KY000041">
    <property type="protein sequence ID" value="ASK43493.1"/>
    <property type="molecule type" value="Genomic_DNA"/>
</dbReference>
<keyword evidence="2" id="KW-0686">Riboflavin biosynthesis</keyword>
<keyword evidence="3" id="KW-0479">Metal-binding</keyword>
<proteinExistence type="predicted"/>
<dbReference type="SUPFAM" id="SSF142695">
    <property type="entry name" value="RibA-like"/>
    <property type="match status" value="1"/>
</dbReference>
<evidence type="ECO:0000256" key="1">
    <source>
        <dbReference type="ARBA" id="ARBA00005104"/>
    </source>
</evidence>
<organism evidence="5">
    <name type="scientific">Agrobacterium tumefaciens</name>
    <dbReference type="NCBI Taxonomy" id="358"/>
    <lineage>
        <taxon>Bacteria</taxon>
        <taxon>Pseudomonadati</taxon>
        <taxon>Pseudomonadota</taxon>
        <taxon>Alphaproteobacteria</taxon>
        <taxon>Hyphomicrobiales</taxon>
        <taxon>Rhizobiaceae</taxon>
        <taxon>Rhizobium/Agrobacterium group</taxon>
        <taxon>Agrobacterium</taxon>
        <taxon>Agrobacterium tumefaciens complex</taxon>
    </lineage>
</organism>
<evidence type="ECO:0000313" key="5">
    <source>
        <dbReference type="EMBL" id="ASK43493.1"/>
    </source>
</evidence>
<reference evidence="5" key="1">
    <citation type="submission" date="2016-10" db="EMBL/GenBank/DDBJ databases">
        <title>Agrobacterium Ti plasmids: Classification based on T-DNA and Vir regions organization.</title>
        <authorList>
            <person name="Nabi N."/>
            <person name="Vial L."/>
            <person name="Ben Hafsa A."/>
            <person name="Chapulliot D."/>
            <person name="Berard A."/>
            <person name="Chauveau A."/>
            <person name="Le Paslier M.-C."/>
            <person name="Harzallah Skhiri F."/>
            <person name="Brunel D."/>
            <person name="Nesme X."/>
            <person name="Chaouachi M."/>
        </authorList>
    </citation>
    <scope>NUCLEOTIDE SEQUENCE</scope>
    <source>
        <strain evidence="5">CFBP296</strain>
        <plasmid evidence="5">pTi_CFBP296</plasmid>
    </source>
</reference>
<dbReference type="InterPro" id="IPR036144">
    <property type="entry name" value="RibA-like_sf"/>
</dbReference>
<feature type="domain" description="GTP cyclohydrolase II" evidence="4">
    <location>
        <begin position="29"/>
        <end position="192"/>
    </location>
</feature>
<evidence type="ECO:0000259" key="4">
    <source>
        <dbReference type="Pfam" id="PF00925"/>
    </source>
</evidence>
<dbReference type="GO" id="GO:0046872">
    <property type="term" value="F:metal ion binding"/>
    <property type="evidence" value="ECO:0007669"/>
    <property type="project" value="UniProtKB-KW"/>
</dbReference>
<dbReference type="GO" id="GO:0005829">
    <property type="term" value="C:cytosol"/>
    <property type="evidence" value="ECO:0007669"/>
    <property type="project" value="TreeGrafter"/>
</dbReference>